<evidence type="ECO:0000256" key="2">
    <source>
        <dbReference type="ARBA" id="ARBA00023242"/>
    </source>
</evidence>
<feature type="region of interest" description="Disordered" evidence="3">
    <location>
        <begin position="1"/>
        <end position="55"/>
    </location>
</feature>
<protein>
    <recommendedName>
        <fullName evidence="4">FAM192A/Fyv6 N-terminal domain-containing protein</fullName>
    </recommendedName>
</protein>
<sequence length="260" mass="27615">MSSGFISAGAIDPSADQDPPKSHVKADEWARAQQEIEDSRRRKEEAGRQEGGKSLFEVLEANKARKQEAFEESIRFKNQFRSLDEDEIEFLDSVLESTRAREAALRKETTEQLDAFRKQQEEADKAAFRVEDETGKAAAGAGGASGSPAGEEEQWTLSSRKRKKGREKEGLKGVKRRQTSSASESPVPAGAPQTGANAVLSSPVESTKPVPHESAAATPSTAADSSSMPKPTGPVPSATTGQPGGGGLPSLVGYGSDDDD</sequence>
<evidence type="ECO:0000256" key="1">
    <source>
        <dbReference type="ARBA" id="ARBA00004123"/>
    </source>
</evidence>
<dbReference type="InterPro" id="IPR019331">
    <property type="entry name" value="FAM192A/Fyv6_N"/>
</dbReference>
<evidence type="ECO:0000259" key="4">
    <source>
        <dbReference type="Pfam" id="PF10187"/>
    </source>
</evidence>
<dbReference type="AlphaFoldDB" id="A0A9P8IB83"/>
<keyword evidence="6" id="KW-1185">Reference proteome</keyword>
<dbReference type="PANTHER" id="PTHR13495:SF0">
    <property type="entry name" value="PSME3-INTERACTING PROTEIN"/>
    <property type="match status" value="1"/>
</dbReference>
<comment type="subcellular location">
    <subcellularLocation>
        <location evidence="1">Nucleus</location>
    </subcellularLocation>
</comment>
<feature type="compositionally biased region" description="Basic and acidic residues" evidence="3">
    <location>
        <begin position="115"/>
        <end position="135"/>
    </location>
</feature>
<feature type="region of interest" description="Disordered" evidence="3">
    <location>
        <begin position="115"/>
        <end position="260"/>
    </location>
</feature>
<dbReference type="EMBL" id="JAGHQM010003055">
    <property type="protein sequence ID" value="KAH0547941.1"/>
    <property type="molecule type" value="Genomic_DNA"/>
</dbReference>
<feature type="compositionally biased region" description="Polar residues" evidence="3">
    <location>
        <begin position="194"/>
        <end position="205"/>
    </location>
</feature>
<dbReference type="InterPro" id="IPR039845">
    <property type="entry name" value="FAM192A"/>
</dbReference>
<dbReference type="PANTHER" id="PTHR13495">
    <property type="entry name" value="NEFA-INTERACTING NUCLEAR PROTEIN NIP30"/>
    <property type="match status" value="1"/>
</dbReference>
<feature type="compositionally biased region" description="Basic and acidic residues" evidence="3">
    <location>
        <begin position="18"/>
        <end position="30"/>
    </location>
</feature>
<feature type="compositionally biased region" description="Low complexity" evidence="3">
    <location>
        <begin position="214"/>
        <end position="227"/>
    </location>
</feature>
<evidence type="ECO:0000313" key="6">
    <source>
        <dbReference type="Proteomes" id="UP000750711"/>
    </source>
</evidence>
<dbReference type="Proteomes" id="UP000750711">
    <property type="component" value="Unassembled WGS sequence"/>
</dbReference>
<evidence type="ECO:0000256" key="3">
    <source>
        <dbReference type="SAM" id="MobiDB-lite"/>
    </source>
</evidence>
<accession>A0A9P8IB83</accession>
<proteinExistence type="predicted"/>
<evidence type="ECO:0000313" key="5">
    <source>
        <dbReference type="EMBL" id="KAH0547941.1"/>
    </source>
</evidence>
<feature type="compositionally biased region" description="Basic and acidic residues" evidence="3">
    <location>
        <begin position="37"/>
        <end position="51"/>
    </location>
</feature>
<gene>
    <name evidence="5" type="ORF">GP486_008318</name>
</gene>
<dbReference type="Pfam" id="PF10187">
    <property type="entry name" value="FAM192A_Fyv6_N"/>
    <property type="match status" value="1"/>
</dbReference>
<dbReference type="GO" id="GO:0005634">
    <property type="term" value="C:nucleus"/>
    <property type="evidence" value="ECO:0007669"/>
    <property type="project" value="UniProtKB-SubCell"/>
</dbReference>
<feature type="domain" description="FAM192A/Fyv6 N-terminal" evidence="4">
    <location>
        <begin position="22"/>
        <end position="117"/>
    </location>
</feature>
<keyword evidence="2" id="KW-0539">Nucleus</keyword>
<organism evidence="5 6">
    <name type="scientific">Trichoglossum hirsutum</name>
    <dbReference type="NCBI Taxonomy" id="265104"/>
    <lineage>
        <taxon>Eukaryota</taxon>
        <taxon>Fungi</taxon>
        <taxon>Dikarya</taxon>
        <taxon>Ascomycota</taxon>
        <taxon>Pezizomycotina</taxon>
        <taxon>Geoglossomycetes</taxon>
        <taxon>Geoglossales</taxon>
        <taxon>Geoglossaceae</taxon>
        <taxon>Trichoglossum</taxon>
    </lineage>
</organism>
<reference evidence="5" key="1">
    <citation type="submission" date="2021-03" db="EMBL/GenBank/DDBJ databases">
        <title>Comparative genomics and phylogenomic investigation of the class Geoglossomycetes provide insights into ecological specialization and systematics.</title>
        <authorList>
            <person name="Melie T."/>
            <person name="Pirro S."/>
            <person name="Miller A.N."/>
            <person name="Quandt A."/>
        </authorList>
    </citation>
    <scope>NUCLEOTIDE SEQUENCE</scope>
    <source>
        <strain evidence="5">CAQ_001_2017</strain>
    </source>
</reference>
<comment type="caution">
    <text evidence="5">The sequence shown here is derived from an EMBL/GenBank/DDBJ whole genome shotgun (WGS) entry which is preliminary data.</text>
</comment>
<name>A0A9P8IB83_9PEZI</name>
<feature type="compositionally biased region" description="Low complexity" evidence="3">
    <location>
        <begin position="249"/>
        <end position="260"/>
    </location>
</feature>